<proteinExistence type="predicted"/>
<dbReference type="OrthoDB" id="5877575at2759"/>
<evidence type="ECO:0000313" key="1">
    <source>
        <dbReference type="EMBL" id="EYC13103.1"/>
    </source>
</evidence>
<dbReference type="STRING" id="53326.A0A016UET4"/>
<evidence type="ECO:0000313" key="2">
    <source>
        <dbReference type="Proteomes" id="UP000024635"/>
    </source>
</evidence>
<accession>A0A016UET4</accession>
<keyword evidence="2" id="KW-1185">Reference proteome</keyword>
<name>A0A016UET4_9BILA</name>
<dbReference type="Proteomes" id="UP000024635">
    <property type="component" value="Unassembled WGS sequence"/>
</dbReference>
<organism evidence="1 2">
    <name type="scientific">Ancylostoma ceylanicum</name>
    <dbReference type="NCBI Taxonomy" id="53326"/>
    <lineage>
        <taxon>Eukaryota</taxon>
        <taxon>Metazoa</taxon>
        <taxon>Ecdysozoa</taxon>
        <taxon>Nematoda</taxon>
        <taxon>Chromadorea</taxon>
        <taxon>Rhabditida</taxon>
        <taxon>Rhabditina</taxon>
        <taxon>Rhabditomorpha</taxon>
        <taxon>Strongyloidea</taxon>
        <taxon>Ancylostomatidae</taxon>
        <taxon>Ancylostomatinae</taxon>
        <taxon>Ancylostoma</taxon>
    </lineage>
</organism>
<comment type="caution">
    <text evidence="1">The sequence shown here is derived from an EMBL/GenBank/DDBJ whole genome shotgun (WGS) entry which is preliminary data.</text>
</comment>
<reference evidence="2" key="1">
    <citation type="journal article" date="2015" name="Nat. Genet.">
        <title>The genome and transcriptome of the zoonotic hookworm Ancylostoma ceylanicum identify infection-specific gene families.</title>
        <authorList>
            <person name="Schwarz E.M."/>
            <person name="Hu Y."/>
            <person name="Antoshechkin I."/>
            <person name="Miller M.M."/>
            <person name="Sternberg P.W."/>
            <person name="Aroian R.V."/>
        </authorList>
    </citation>
    <scope>NUCLEOTIDE SEQUENCE</scope>
    <source>
        <strain evidence="2">HY135</strain>
    </source>
</reference>
<sequence length="309" mass="33758">MCSLSEEEKVFRVLRELRERAESADVREDVEKLEKLLNDPLFKQYSRKSATKDTGKDTKRDSNSPLVTFLRENVENDLLEQLKDNQKLHFVEFDVRALQPEVLDPRRDDRFLLIAGPKDVKARSAGQLRIGDRIAAIARWHAHSGGDATATANDAASPPVGVAATRVGGAATATAAATPTPPHLLIRSPTAAEFRDAANAARSATLAIAIAIIRETTSMVGLYQFAGANLRAKTCITDDLIDWTGQDVFTRRCCSGGQPAARMRASCWLVWAFAANAPGQIAEDPVTVPRVTCSEYHRLTGIFTCNQAL</sequence>
<dbReference type="AlphaFoldDB" id="A0A016UET4"/>
<dbReference type="EMBL" id="JARK01001381">
    <property type="protein sequence ID" value="EYC13103.1"/>
    <property type="molecule type" value="Genomic_DNA"/>
</dbReference>
<gene>
    <name evidence="1" type="primary">Acey_s0045.g1268</name>
    <name evidence="1" type="ORF">Y032_0045g1268</name>
</gene>
<protein>
    <submittedName>
        <fullName evidence="1">Uncharacterized protein</fullName>
    </submittedName>
</protein>